<evidence type="ECO:0000313" key="2">
    <source>
        <dbReference type="Proteomes" id="UP000251956"/>
    </source>
</evidence>
<dbReference type="EMBL" id="QMBQ01000014">
    <property type="protein sequence ID" value="RAZ71414.1"/>
    <property type="molecule type" value="Genomic_DNA"/>
</dbReference>
<accession>A0A330GFK6</accession>
<dbReference type="AlphaFoldDB" id="A0A330GFK6"/>
<proteinExistence type="predicted"/>
<comment type="caution">
    <text evidence="1">The sequence shown here is derived from an EMBL/GenBank/DDBJ whole genome shotgun (WGS) entry which is preliminary data.</text>
</comment>
<dbReference type="Proteomes" id="UP000251956">
    <property type="component" value="Unassembled WGS sequence"/>
</dbReference>
<keyword evidence="2" id="KW-1185">Reference proteome</keyword>
<name>A0A330GFK6_9HYPH</name>
<evidence type="ECO:0008006" key="3">
    <source>
        <dbReference type="Google" id="ProtNLM"/>
    </source>
</evidence>
<gene>
    <name evidence="1" type="ORF">DPM35_31090</name>
</gene>
<organism evidence="1 2">
    <name type="scientific">Mesorhizobium atlanticum</name>
    <dbReference type="NCBI Taxonomy" id="2233532"/>
    <lineage>
        <taxon>Bacteria</taxon>
        <taxon>Pseudomonadati</taxon>
        <taxon>Pseudomonadota</taxon>
        <taxon>Alphaproteobacteria</taxon>
        <taxon>Hyphomicrobiales</taxon>
        <taxon>Phyllobacteriaceae</taxon>
        <taxon>Mesorhizobium</taxon>
    </lineage>
</organism>
<dbReference type="SUPFAM" id="SSF52151">
    <property type="entry name" value="FabD/lysophospholipase-like"/>
    <property type="match status" value="1"/>
</dbReference>
<dbReference type="InterPro" id="IPR016035">
    <property type="entry name" value="Acyl_Trfase/lysoPLipase"/>
</dbReference>
<protein>
    <recommendedName>
        <fullName evidence="3">PNPLA domain-containing protein</fullName>
    </recommendedName>
</protein>
<reference evidence="2" key="1">
    <citation type="submission" date="2018-06" db="EMBL/GenBank/DDBJ databases">
        <authorList>
            <person name="Helene L.C."/>
            <person name="Dall'Agnol R."/>
            <person name="Delamuta J.R."/>
            <person name="Hungria M."/>
        </authorList>
    </citation>
    <scope>NUCLEOTIDE SEQUENCE [LARGE SCALE GENOMIC DNA]</scope>
    <source>
        <strain evidence="2">CNPSo 3140</strain>
    </source>
</reference>
<sequence length="319" mass="34488">MQSAYGLHATLAFRLNKKMRQSLSPIALAGDLGDGDQIMPAQSAVRTVAAATPTAHLGVEDRTIDIVLANDAHAAFVWGVLDRLLDEPNCNVSSVTASGFAAMQAAVFAYGLSVGGRRGARTALANFWRRVSHASMFAIDRTSLLRSMLEQSIDLKRIRDEDCPVKLDVVAVNARSDALKTFSCRQLSIDAIVAAATVPFLSAAVEIDGDFYWGDGDISQLPTAFSTGAPHGLMVTGKPSRCPDRSLASTHCATGCAAVHTIFDSQYRAAPPLLLRPWIDWGELTDIRDRGRQSAENWLAADLSRAHERPAFDCRTQYV</sequence>
<reference evidence="1 2" key="2">
    <citation type="submission" date="2018-07" db="EMBL/GenBank/DDBJ databases">
        <title>Diversity of Mesorhizobium strains in Brazil.</title>
        <authorList>
            <person name="Helene L.C.F."/>
            <person name="Dall'Agnol R."/>
            <person name="Delamuta J.R.M."/>
            <person name="Hungria M."/>
        </authorList>
    </citation>
    <scope>NUCLEOTIDE SEQUENCE [LARGE SCALE GENOMIC DNA]</scope>
    <source>
        <strain evidence="1 2">CNPSo 3140</strain>
    </source>
</reference>
<evidence type="ECO:0000313" key="1">
    <source>
        <dbReference type="EMBL" id="RAZ71414.1"/>
    </source>
</evidence>